<gene>
    <name evidence="2" type="ORF">CDV28_10377</name>
</gene>
<protein>
    <recommendedName>
        <fullName evidence="4">Outer membrane protein (Porin)</fullName>
    </recommendedName>
</protein>
<accession>A0A521G486</accession>
<dbReference type="EMBL" id="NQJD01000003">
    <property type="protein sequence ID" value="TAA75838.1"/>
    <property type="molecule type" value="Genomic_DNA"/>
</dbReference>
<proteinExistence type="predicted"/>
<dbReference type="SUPFAM" id="SSF56935">
    <property type="entry name" value="Porins"/>
    <property type="match status" value="1"/>
</dbReference>
<dbReference type="AlphaFoldDB" id="A0A521G486"/>
<evidence type="ECO:0000313" key="2">
    <source>
        <dbReference type="EMBL" id="TAA75838.1"/>
    </source>
</evidence>
<comment type="caution">
    <text evidence="2">The sequence shown here is derived from an EMBL/GenBank/DDBJ whole genome shotgun (WGS) entry which is preliminary data.</text>
</comment>
<reference evidence="2" key="1">
    <citation type="submission" date="2017-07" db="EMBL/GenBank/DDBJ databases">
        <title>The cable genome - Insights into the physiology and evolution of filamentous bacteria capable of sulfide oxidation via long distance electron transfer.</title>
        <authorList>
            <person name="Thorup C."/>
            <person name="Bjerg J.T."/>
            <person name="Schreiber L."/>
            <person name="Nielsen L.P."/>
            <person name="Kjeldsen K.U."/>
            <person name="Boesen T."/>
            <person name="Boggild A."/>
            <person name="Meysman F."/>
            <person name="Geelhoed J."/>
            <person name="Schramm A."/>
        </authorList>
    </citation>
    <scope>NUCLEOTIDE SEQUENCE [LARGE SCALE GENOMIC DNA]</scope>
    <source>
        <strain evidence="2">GS</strain>
    </source>
</reference>
<keyword evidence="1" id="KW-0732">Signal</keyword>
<dbReference type="InterPro" id="IPR023614">
    <property type="entry name" value="Porin_dom_sf"/>
</dbReference>
<keyword evidence="3" id="KW-1185">Reference proteome</keyword>
<feature type="chain" id="PRO_5021919695" description="Outer membrane protein (Porin)" evidence="1">
    <location>
        <begin position="25"/>
        <end position="372"/>
    </location>
</feature>
<organism evidence="2 3">
    <name type="scientific">Candidatus Electronema aureum</name>
    <dbReference type="NCBI Taxonomy" id="2005002"/>
    <lineage>
        <taxon>Bacteria</taxon>
        <taxon>Pseudomonadati</taxon>
        <taxon>Thermodesulfobacteriota</taxon>
        <taxon>Desulfobulbia</taxon>
        <taxon>Desulfobulbales</taxon>
        <taxon>Desulfobulbaceae</taxon>
        <taxon>Candidatus Electronema</taxon>
    </lineage>
</organism>
<dbReference type="Gene3D" id="2.40.160.10">
    <property type="entry name" value="Porin"/>
    <property type="match status" value="1"/>
</dbReference>
<feature type="signal peptide" evidence="1">
    <location>
        <begin position="1"/>
        <end position="24"/>
    </location>
</feature>
<evidence type="ECO:0008006" key="4">
    <source>
        <dbReference type="Google" id="ProtNLM"/>
    </source>
</evidence>
<sequence length="372" mass="39073">MQNSVQTITVLTAALLLGATAASALPIKSGNDKVQVQLYGEVDRAVMYADDGYQDKIFHVDNTHSETRVGLNGEVTATQCLTVGGNVELKWEANPARAVSMDEESISGEFAAELIEMYINTANAGKLSLGQGSTASDASSEVDLSGTDIIGNAGVADLGGGLSFYDAAVDGYSDLTADAVFHGGISAEGLGKINRVLYETRSFGGFTFGASAGEEEVVDFALSYAGEFNGNQLEAKAAWSNPGEGYNQINGSASLLLNSGLNFTVAASSKDVDNMPAYGDDPSFMYGKIGYKCDQLSSFGSTAVSVDYGIFNNADLLDAEQEATAIGVQFVQELSDYSTQLYAGYRAFSLEDNTGVDYEDISVVMAGARLSF</sequence>
<evidence type="ECO:0000256" key="1">
    <source>
        <dbReference type="SAM" id="SignalP"/>
    </source>
</evidence>
<dbReference type="Proteomes" id="UP000316238">
    <property type="component" value="Unassembled WGS sequence"/>
</dbReference>
<name>A0A521G486_9BACT</name>
<evidence type="ECO:0000313" key="3">
    <source>
        <dbReference type="Proteomes" id="UP000316238"/>
    </source>
</evidence>